<dbReference type="PANTHER" id="PTHR34512">
    <property type="entry name" value="CELL SURFACE PROTEIN"/>
    <property type="match status" value="1"/>
</dbReference>
<dbReference type="SMART" id="SM00564">
    <property type="entry name" value="PQQ"/>
    <property type="match status" value="4"/>
</dbReference>
<evidence type="ECO:0000313" key="4">
    <source>
        <dbReference type="Proteomes" id="UP000297948"/>
    </source>
</evidence>
<evidence type="ECO:0000256" key="1">
    <source>
        <dbReference type="SAM" id="MobiDB-lite"/>
    </source>
</evidence>
<dbReference type="InterPro" id="IPR011044">
    <property type="entry name" value="Quino_amine_DH_bsu"/>
</dbReference>
<dbReference type="OrthoDB" id="4069588at2"/>
<dbReference type="SUPFAM" id="SSF50969">
    <property type="entry name" value="YVTN repeat-like/Quinoprotein amine dehydrogenase"/>
    <property type="match status" value="1"/>
</dbReference>
<dbReference type="InterPro" id="IPR011047">
    <property type="entry name" value="Quinoprotein_ADH-like_sf"/>
</dbReference>
<dbReference type="InterPro" id="IPR015943">
    <property type="entry name" value="WD40/YVTN_repeat-like_dom_sf"/>
</dbReference>
<dbReference type="SUPFAM" id="SSF50998">
    <property type="entry name" value="Quinoprotein alcohol dehydrogenase-like"/>
    <property type="match status" value="1"/>
</dbReference>
<feature type="compositionally biased region" description="Low complexity" evidence="1">
    <location>
        <begin position="37"/>
        <end position="56"/>
    </location>
</feature>
<dbReference type="Gene3D" id="2.40.10.480">
    <property type="match status" value="2"/>
</dbReference>
<gene>
    <name evidence="3" type="ORF">E4099_19805</name>
</gene>
<organism evidence="3 4">
    <name type="scientific">Streptomyces palmae</name>
    <dbReference type="NCBI Taxonomy" id="1701085"/>
    <lineage>
        <taxon>Bacteria</taxon>
        <taxon>Bacillati</taxon>
        <taxon>Actinomycetota</taxon>
        <taxon>Actinomycetes</taxon>
        <taxon>Kitasatosporales</taxon>
        <taxon>Streptomycetaceae</taxon>
        <taxon>Streptomyces</taxon>
    </lineage>
</organism>
<proteinExistence type="predicted"/>
<dbReference type="EMBL" id="SRID01000197">
    <property type="protein sequence ID" value="TGB03209.1"/>
    <property type="molecule type" value="Genomic_DNA"/>
</dbReference>
<dbReference type="InterPro" id="IPR002372">
    <property type="entry name" value="PQQ_rpt_dom"/>
</dbReference>
<dbReference type="InterPro" id="IPR018391">
    <property type="entry name" value="PQQ_b-propeller_rpt"/>
</dbReference>
<feature type="domain" description="Pyrrolo-quinoline quinone repeat" evidence="2">
    <location>
        <begin position="233"/>
        <end position="399"/>
    </location>
</feature>
<dbReference type="PANTHER" id="PTHR34512:SF30">
    <property type="entry name" value="OUTER MEMBRANE PROTEIN ASSEMBLY FACTOR BAMB"/>
    <property type="match status" value="1"/>
</dbReference>
<keyword evidence="4" id="KW-1185">Reference proteome</keyword>
<sequence>PTRRALLSRLAAGAAGAALGVAGTLAWHAGSGGGGAAAPARPTRRGTSAPAPAGLPPTALWRYDDDAAATELLPITGAGRFLATRNETLSGHDLRTGKEVWDLPDLRGFTTPRKVPGDRVLVNTGSDLKLCALGDGRIEWADQRLYQRDVVVGAVLATAGDTAWLLLQPYLSDSEERSVVAFDLAARRERWRTPLPKGLGPRLSATAAGGTVIVEALPEDDPHRDPYDTRSLSIAGFDRATGELAWKRTYQDISVGPHSSVVDAEGRLYFLSPGSVHAYDTATGRRLWTSRAGADTEHGPPLRARSVLCTTGGITNVLALDADTGHTRWDQDLDEDVTHHDLGAMAVSSSGRTLFVPTRRQLAALDLETGERLWQLVVTGLETFDPLQLVTAPGTLLIAQPSAVIAIPTR</sequence>
<comment type="caution">
    <text evidence="3">The sequence shown here is derived from an EMBL/GenBank/DDBJ whole genome shotgun (WGS) entry which is preliminary data.</text>
</comment>
<accession>A0A4Z0H1U8</accession>
<feature type="region of interest" description="Disordered" evidence="1">
    <location>
        <begin position="30"/>
        <end position="56"/>
    </location>
</feature>
<dbReference type="AlphaFoldDB" id="A0A4Z0H1U8"/>
<dbReference type="Proteomes" id="UP000297948">
    <property type="component" value="Unassembled WGS sequence"/>
</dbReference>
<evidence type="ECO:0000313" key="3">
    <source>
        <dbReference type="EMBL" id="TGB03209.1"/>
    </source>
</evidence>
<dbReference type="Gene3D" id="2.130.10.10">
    <property type="entry name" value="YVTN repeat-like/Quinoprotein amine dehydrogenase"/>
    <property type="match status" value="1"/>
</dbReference>
<dbReference type="RefSeq" id="WP_135340430.1">
    <property type="nucleotide sequence ID" value="NZ_SRID01000197.1"/>
</dbReference>
<dbReference type="Pfam" id="PF13360">
    <property type="entry name" value="PQQ_2"/>
    <property type="match status" value="2"/>
</dbReference>
<name>A0A4Z0H1U8_9ACTN</name>
<feature type="non-terminal residue" evidence="3">
    <location>
        <position position="1"/>
    </location>
</feature>
<reference evidence="3 4" key="1">
    <citation type="submission" date="2019-03" db="EMBL/GenBank/DDBJ databases">
        <authorList>
            <person name="Gonzalez-Pimentel J.L."/>
        </authorList>
    </citation>
    <scope>NUCLEOTIDE SEQUENCE [LARGE SCALE GENOMIC DNA]</scope>
    <source>
        <strain evidence="3 4">JCM 31289</strain>
    </source>
</reference>
<feature type="domain" description="Pyrrolo-quinoline quinone repeat" evidence="2">
    <location>
        <begin position="86"/>
        <end position="214"/>
    </location>
</feature>
<protein>
    <recommendedName>
        <fullName evidence="2">Pyrrolo-quinoline quinone repeat domain-containing protein</fullName>
    </recommendedName>
</protein>
<evidence type="ECO:0000259" key="2">
    <source>
        <dbReference type="Pfam" id="PF13360"/>
    </source>
</evidence>